<dbReference type="PANTHER" id="PTHR23419">
    <property type="entry name" value="DIVALENT CATION TOLERANCE CUTA-RELATED"/>
    <property type="match status" value="1"/>
</dbReference>
<dbReference type="OrthoDB" id="37622at2"/>
<proteinExistence type="inferred from homology"/>
<dbReference type="RefSeq" id="WP_076835550.1">
    <property type="nucleotide sequence ID" value="NZ_CP019434.1"/>
</dbReference>
<evidence type="ECO:0000313" key="2">
    <source>
        <dbReference type="EMBL" id="APZ42126.1"/>
    </source>
</evidence>
<name>A0A1P8UE88_9GAMM</name>
<dbReference type="PANTHER" id="PTHR23419:SF8">
    <property type="entry name" value="FI09726P"/>
    <property type="match status" value="1"/>
</dbReference>
<dbReference type="GO" id="GO:0010038">
    <property type="term" value="P:response to metal ion"/>
    <property type="evidence" value="ECO:0007669"/>
    <property type="project" value="InterPro"/>
</dbReference>
<gene>
    <name evidence="2" type="ORF">BW247_02620</name>
</gene>
<dbReference type="EMBL" id="CP019434">
    <property type="protein sequence ID" value="APZ42126.1"/>
    <property type="molecule type" value="Genomic_DNA"/>
</dbReference>
<evidence type="ECO:0000256" key="1">
    <source>
        <dbReference type="ARBA" id="ARBA00010169"/>
    </source>
</evidence>
<dbReference type="InterPro" id="IPR004323">
    <property type="entry name" value="Ion_tolerance_CutA"/>
</dbReference>
<evidence type="ECO:0000313" key="3">
    <source>
        <dbReference type="Proteomes" id="UP000243807"/>
    </source>
</evidence>
<dbReference type="Pfam" id="PF03091">
    <property type="entry name" value="CutA1"/>
    <property type="match status" value="1"/>
</dbReference>
<dbReference type="STRING" id="1765967.BW247_02620"/>
<dbReference type="GO" id="GO:0005507">
    <property type="term" value="F:copper ion binding"/>
    <property type="evidence" value="ECO:0007669"/>
    <property type="project" value="TreeGrafter"/>
</dbReference>
<comment type="similarity">
    <text evidence="1">Belongs to the CutA family.</text>
</comment>
<reference evidence="2 3" key="1">
    <citation type="submission" date="2017-01" db="EMBL/GenBank/DDBJ databases">
        <title>Draft sequence of Acidihalobacter ferrooxidans strain DSM 14175 (strain V8).</title>
        <authorList>
            <person name="Khaleque H.N."/>
            <person name="Ramsay J.P."/>
            <person name="Murphy R.J.T."/>
            <person name="Kaksonen A.H."/>
            <person name="Boxall N.J."/>
            <person name="Watkin E.L.J."/>
        </authorList>
    </citation>
    <scope>NUCLEOTIDE SEQUENCE [LARGE SCALE GENOMIC DNA]</scope>
    <source>
        <strain evidence="2 3">V8</strain>
    </source>
</reference>
<dbReference type="InterPro" id="IPR011322">
    <property type="entry name" value="N-reg_PII-like_a/b"/>
</dbReference>
<dbReference type="SUPFAM" id="SSF54913">
    <property type="entry name" value="GlnB-like"/>
    <property type="match status" value="1"/>
</dbReference>
<accession>A0A1P8UE88</accession>
<dbReference type="Gene3D" id="3.30.70.120">
    <property type="match status" value="1"/>
</dbReference>
<dbReference type="AlphaFoldDB" id="A0A1P8UE88"/>
<dbReference type="KEGG" id="afy:BW247_02620"/>
<dbReference type="Proteomes" id="UP000243807">
    <property type="component" value="Chromosome"/>
</dbReference>
<dbReference type="InterPro" id="IPR015867">
    <property type="entry name" value="N-reg_PII/ATP_PRibTrfase_C"/>
</dbReference>
<sequence>MTDHKDASVLHGHLLVLTTWPDAAGAQALARTLLERRLAACINILPPMTSLYTWDGRAQAGTEHQLLIKTTAARYADLQNAILAAHPYAVAEIIAVPIVRGLPAYLHWIDESTS</sequence>
<protein>
    <submittedName>
        <fullName evidence="2">Divalent-cation tolerance protein CutA</fullName>
    </submittedName>
</protein>
<organism evidence="2 3">
    <name type="scientific">Acidihalobacter ferrooxydans</name>
    <dbReference type="NCBI Taxonomy" id="1765967"/>
    <lineage>
        <taxon>Bacteria</taxon>
        <taxon>Pseudomonadati</taxon>
        <taxon>Pseudomonadota</taxon>
        <taxon>Gammaproteobacteria</taxon>
        <taxon>Chromatiales</taxon>
        <taxon>Ectothiorhodospiraceae</taxon>
        <taxon>Acidihalobacter</taxon>
    </lineage>
</organism>
<keyword evidence="3" id="KW-1185">Reference proteome</keyword>